<accession>A0A812QM99</accession>
<dbReference type="OrthoDB" id="422014at2759"/>
<sequence>VAEPLLVRWPPSTQRQFGRQIAFKRPLAKADPDKVQALAESGPAPEALESLEPEHEKPGCQQGAAQANDKGTRDSNTDEAGTLAPNDFVAAALRRRALQSGSRAAWPRVRLPVMVRAMLRFGESWPEALSRCLSNLQPEGPAQPVEVVSVRSLEKELLDLASSREEVRCRGGKDVLPAIGSICCMQWYGDLVSIMDEEAQWLNASEASLGCWVVELALEPPADCNDAKQLAESITRHLARPLTSSTDPPRVVAVEGKVFPPRMDRLFNLREVVPRHVRRVFAWPGRPEPGEARRLRHILPPNPGVARRLAHTDAKGKPAGL</sequence>
<dbReference type="EMBL" id="CAJNIZ010017135">
    <property type="protein sequence ID" value="CAE7394174.1"/>
    <property type="molecule type" value="Genomic_DNA"/>
</dbReference>
<feature type="compositionally biased region" description="Basic and acidic residues" evidence="1">
    <location>
        <begin position="310"/>
        <end position="321"/>
    </location>
</feature>
<evidence type="ECO:0000313" key="3">
    <source>
        <dbReference type="Proteomes" id="UP000649617"/>
    </source>
</evidence>
<gene>
    <name evidence="2" type="ORF">SPIL2461_LOCUS9691</name>
</gene>
<comment type="caution">
    <text evidence="2">The sequence shown here is derived from an EMBL/GenBank/DDBJ whole genome shotgun (WGS) entry which is preliminary data.</text>
</comment>
<keyword evidence="3" id="KW-1185">Reference proteome</keyword>
<proteinExistence type="predicted"/>
<evidence type="ECO:0000313" key="2">
    <source>
        <dbReference type="EMBL" id="CAE7394174.1"/>
    </source>
</evidence>
<feature type="region of interest" description="Disordered" evidence="1">
    <location>
        <begin position="24"/>
        <end position="82"/>
    </location>
</feature>
<evidence type="ECO:0000256" key="1">
    <source>
        <dbReference type="SAM" id="MobiDB-lite"/>
    </source>
</evidence>
<dbReference type="Proteomes" id="UP000649617">
    <property type="component" value="Unassembled WGS sequence"/>
</dbReference>
<feature type="non-terminal residue" evidence="2">
    <location>
        <position position="1"/>
    </location>
</feature>
<organism evidence="2 3">
    <name type="scientific">Symbiodinium pilosum</name>
    <name type="common">Dinoflagellate</name>
    <dbReference type="NCBI Taxonomy" id="2952"/>
    <lineage>
        <taxon>Eukaryota</taxon>
        <taxon>Sar</taxon>
        <taxon>Alveolata</taxon>
        <taxon>Dinophyceae</taxon>
        <taxon>Suessiales</taxon>
        <taxon>Symbiodiniaceae</taxon>
        <taxon>Symbiodinium</taxon>
    </lineage>
</organism>
<feature type="region of interest" description="Disordered" evidence="1">
    <location>
        <begin position="302"/>
        <end position="321"/>
    </location>
</feature>
<reference evidence="2" key="1">
    <citation type="submission" date="2021-02" db="EMBL/GenBank/DDBJ databases">
        <authorList>
            <person name="Dougan E. K."/>
            <person name="Rhodes N."/>
            <person name="Thang M."/>
            <person name="Chan C."/>
        </authorList>
    </citation>
    <scope>NUCLEOTIDE SEQUENCE</scope>
</reference>
<dbReference type="AlphaFoldDB" id="A0A812QM99"/>
<protein>
    <submittedName>
        <fullName evidence="2">Uncharacterized protein</fullName>
    </submittedName>
</protein>
<name>A0A812QM99_SYMPI</name>